<dbReference type="InterPro" id="IPR013088">
    <property type="entry name" value="Znf_NHR/GATA"/>
</dbReference>
<dbReference type="InterPro" id="IPR000014">
    <property type="entry name" value="PAS"/>
</dbReference>
<keyword evidence="3" id="KW-0157">Chromophore</keyword>
<dbReference type="Pfam" id="PF08447">
    <property type="entry name" value="PAS_3"/>
    <property type="match status" value="1"/>
</dbReference>
<keyword evidence="1" id="KW-0285">Flavoprotein</keyword>
<dbReference type="Pfam" id="PF13426">
    <property type="entry name" value="PAS_9"/>
    <property type="match status" value="1"/>
</dbReference>
<dbReference type="InterPro" id="IPR035965">
    <property type="entry name" value="PAS-like_dom_sf"/>
</dbReference>
<feature type="compositionally biased region" description="Low complexity" evidence="5">
    <location>
        <begin position="839"/>
        <end position="850"/>
    </location>
</feature>
<dbReference type="InterPro" id="IPR013655">
    <property type="entry name" value="PAS_fold_3"/>
</dbReference>
<feature type="domain" description="GATA-type" evidence="7">
    <location>
        <begin position="949"/>
        <end position="982"/>
    </location>
</feature>
<dbReference type="InterPro" id="IPR001610">
    <property type="entry name" value="PAC"/>
</dbReference>
<gene>
    <name evidence="8" type="primary">WHC1</name>
    <name evidence="8" type="ORF">I7I51_05710</name>
</gene>
<keyword evidence="4" id="KW-0862">Zinc</keyword>
<dbReference type="Pfam" id="PF00320">
    <property type="entry name" value="GATA"/>
    <property type="match status" value="1"/>
</dbReference>
<feature type="domain" description="PAS" evidence="6">
    <location>
        <begin position="382"/>
        <end position="410"/>
    </location>
</feature>
<dbReference type="PANTHER" id="PTHR47429">
    <property type="entry name" value="PROTEIN TWIN LOV 1"/>
    <property type="match status" value="1"/>
</dbReference>
<feature type="compositionally biased region" description="Polar residues" evidence="5">
    <location>
        <begin position="869"/>
        <end position="884"/>
    </location>
</feature>
<keyword evidence="4" id="KW-0479">Metal-binding</keyword>
<dbReference type="AlphaFoldDB" id="A0A8A1M5I1"/>
<evidence type="ECO:0000313" key="9">
    <source>
        <dbReference type="Proteomes" id="UP000663671"/>
    </source>
</evidence>
<dbReference type="VEuPathDB" id="FungiDB:I7I51_05710"/>
<dbReference type="InterPro" id="IPR000679">
    <property type="entry name" value="Znf_GATA"/>
</dbReference>
<sequence length="1024" mass="115862">MDQSEGFHTSHDILENRMKEYTDPSISGLHSNAPDLARNWNFERVQPLDEEDTIESKSQDLHRENYIQPLNYQMPQNMMLEMTSTPLEYTNFEPSTHLECFQALAGGTGVDLDTSHASTHILGGLSLNGVFDLYNISPTSYPLANAGTPLPGISPSSEGGWNHVGYSNVESVALTQRSPSRFLSVPALVARDFPAVNHRHPHLRDPKLLADPFQQWRLQKWRNLQSNKPPYVAQRLLQLDLRKPRKNLQPQSCSLYEHQGQALQPGSGFRVSEPMKEPDLVSHQYRNWMSRSTMGNNFNSPGVGILPNLKIFHNIDFNIKEKHDSNFLPETFSENVAYQYPTEEPTGDPNAIDALKCVTTRPNPEISLGAIDMSCAFVICQVTDRGCPIIYTSDAFRRLTGYSHEETIGRDCRFLQEPTGVIGHGLKRRSSGDRVIRYLKRKVNTRSEAQGCLVNYRKGGQPFLNLLSVVPIQWLSEEYNYYVGFQVDLVDSPQVVTGKNFDGSYIIDYRRMELSPNIYDQGVLTGSQNKHLSFEYPNRDIVTTAKAKHLRRFSFENPWEKALLGSSEFLFHIISETGVFLYFTPSASTILEYESKELNGSTLSSICHPSDIVTVIREIRSCEPGSVVNLLYRIRRKKSGYTWFESLGSVYIESPQKKKYIAFLGKLLVVFAISRDELMKNSGMNEGEILAKISPSGILLFVSSSGSAFLDRPSEELVGEKVQNLLSGESRAEFENALGIARSGKQVACKHGLQHRRGHLLQVQSTIYPGEGPDAALKPTFLILQIRLLKLGRTIFGFRANTVTAKTRKKDSSALMIRQPVSPDLYSRPSPDLADHSRSNQNSMSSSSSSFITRQQTATRPLLRPNPTHIATFNTHSSDPSRFGNRQEQEWVEKEIRESCNIFEELNPTRATNWQTELDHLRKRNRLLVEELHYLTALKRKRKRKRDVEMPEKDCSQCHTKTTPEWRRGPSGSRDLCNSCGLRWAKQVAICLPRHPTASVVNKQNGNILRLDLDVDPFLGIPDM</sequence>
<feature type="region of interest" description="Disordered" evidence="5">
    <location>
        <begin position="809"/>
        <end position="889"/>
    </location>
</feature>
<dbReference type="CDD" id="cd00202">
    <property type="entry name" value="ZnF_GATA"/>
    <property type="match status" value="1"/>
</dbReference>
<dbReference type="Gene3D" id="3.30.450.20">
    <property type="entry name" value="PAS domain"/>
    <property type="match status" value="3"/>
</dbReference>
<dbReference type="PANTHER" id="PTHR47429:SF7">
    <property type="entry name" value="GATA-FACTOR"/>
    <property type="match status" value="1"/>
</dbReference>
<dbReference type="OrthoDB" id="447251at2759"/>
<dbReference type="CDD" id="cd00130">
    <property type="entry name" value="PAS"/>
    <property type="match status" value="3"/>
</dbReference>
<evidence type="ECO:0000256" key="4">
    <source>
        <dbReference type="PROSITE-ProRule" id="PRU00094"/>
    </source>
</evidence>
<dbReference type="PROSITE" id="PS50112">
    <property type="entry name" value="PAS"/>
    <property type="match status" value="2"/>
</dbReference>
<dbReference type="PROSITE" id="PS00344">
    <property type="entry name" value="GATA_ZN_FINGER_1"/>
    <property type="match status" value="1"/>
</dbReference>
<feature type="domain" description="PAS" evidence="6">
    <location>
        <begin position="573"/>
        <end position="626"/>
    </location>
</feature>
<dbReference type="EMBL" id="CP069110">
    <property type="protein sequence ID" value="QSS60905.1"/>
    <property type="molecule type" value="Genomic_DNA"/>
</dbReference>
<evidence type="ECO:0000256" key="5">
    <source>
        <dbReference type="SAM" id="MobiDB-lite"/>
    </source>
</evidence>
<accession>A0A8A1M5I1</accession>
<dbReference type="GO" id="GO:0005634">
    <property type="term" value="C:nucleus"/>
    <property type="evidence" value="ECO:0007669"/>
    <property type="project" value="TreeGrafter"/>
</dbReference>
<name>A0A8A1M5I1_AJECA</name>
<dbReference type="NCBIfam" id="TIGR00229">
    <property type="entry name" value="sensory_box"/>
    <property type="match status" value="1"/>
</dbReference>
<dbReference type="Proteomes" id="UP000663671">
    <property type="component" value="Chromosome 4"/>
</dbReference>
<proteinExistence type="predicted"/>
<dbReference type="Gene3D" id="3.30.50.10">
    <property type="entry name" value="Erythroid Transcription Factor GATA-1, subunit A"/>
    <property type="match status" value="1"/>
</dbReference>
<dbReference type="SMART" id="SM00091">
    <property type="entry name" value="PAS"/>
    <property type="match status" value="3"/>
</dbReference>
<evidence type="ECO:0000259" key="7">
    <source>
        <dbReference type="PROSITE" id="PS50114"/>
    </source>
</evidence>
<organism evidence="8 9">
    <name type="scientific">Ajellomyces capsulatus</name>
    <name type="common">Darling's disease fungus</name>
    <name type="synonym">Histoplasma capsulatum</name>
    <dbReference type="NCBI Taxonomy" id="5037"/>
    <lineage>
        <taxon>Eukaryota</taxon>
        <taxon>Fungi</taxon>
        <taxon>Dikarya</taxon>
        <taxon>Ascomycota</taxon>
        <taxon>Pezizomycotina</taxon>
        <taxon>Eurotiomycetes</taxon>
        <taxon>Eurotiomycetidae</taxon>
        <taxon>Onygenales</taxon>
        <taxon>Ajellomycetaceae</taxon>
        <taxon>Histoplasma</taxon>
    </lineage>
</organism>
<evidence type="ECO:0000313" key="8">
    <source>
        <dbReference type="EMBL" id="QSS60905.1"/>
    </source>
</evidence>
<evidence type="ECO:0000256" key="2">
    <source>
        <dbReference type="ARBA" id="ARBA00022643"/>
    </source>
</evidence>
<evidence type="ECO:0000259" key="6">
    <source>
        <dbReference type="PROSITE" id="PS50112"/>
    </source>
</evidence>
<evidence type="ECO:0000256" key="3">
    <source>
        <dbReference type="ARBA" id="ARBA00022991"/>
    </source>
</evidence>
<dbReference type="GO" id="GO:0006355">
    <property type="term" value="P:regulation of DNA-templated transcription"/>
    <property type="evidence" value="ECO:0007669"/>
    <property type="project" value="InterPro"/>
</dbReference>
<keyword evidence="2" id="KW-0288">FMN</keyword>
<dbReference type="SUPFAM" id="SSF57716">
    <property type="entry name" value="Glucocorticoid receptor-like (DNA-binding domain)"/>
    <property type="match status" value="1"/>
</dbReference>
<dbReference type="PROSITE" id="PS50114">
    <property type="entry name" value="GATA_ZN_FINGER_2"/>
    <property type="match status" value="1"/>
</dbReference>
<reference evidence="8" key="1">
    <citation type="submission" date="2021-01" db="EMBL/GenBank/DDBJ databases">
        <title>Chromosome-level genome assembly of a human fungal pathogen reveals clustering of transcriptionally co-regulated genes.</title>
        <authorList>
            <person name="Voorhies M."/>
            <person name="Cohen S."/>
            <person name="Shea T.P."/>
            <person name="Petrus S."/>
            <person name="Munoz J.F."/>
            <person name="Poplawski S."/>
            <person name="Goldman W.E."/>
            <person name="Michael T."/>
            <person name="Cuomo C.A."/>
            <person name="Sil A."/>
            <person name="Beyhan S."/>
        </authorList>
    </citation>
    <scope>NUCLEOTIDE SEQUENCE</scope>
    <source>
        <strain evidence="8">WU24</strain>
    </source>
</reference>
<evidence type="ECO:0000256" key="1">
    <source>
        <dbReference type="ARBA" id="ARBA00022630"/>
    </source>
</evidence>
<protein>
    <submittedName>
        <fullName evidence="8">White collar 1</fullName>
    </submittedName>
</protein>
<dbReference type="SMART" id="SM00401">
    <property type="entry name" value="ZnF_GATA"/>
    <property type="match status" value="1"/>
</dbReference>
<dbReference type="SUPFAM" id="SSF55785">
    <property type="entry name" value="PYP-like sensor domain (PAS domain)"/>
    <property type="match status" value="3"/>
</dbReference>
<keyword evidence="4" id="KW-0863">Zinc-finger</keyword>
<dbReference type="GO" id="GO:0008270">
    <property type="term" value="F:zinc ion binding"/>
    <property type="evidence" value="ECO:0007669"/>
    <property type="project" value="UniProtKB-KW"/>
</dbReference>
<dbReference type="GO" id="GO:0043565">
    <property type="term" value="F:sequence-specific DNA binding"/>
    <property type="evidence" value="ECO:0007669"/>
    <property type="project" value="InterPro"/>
</dbReference>
<dbReference type="SMART" id="SM00086">
    <property type="entry name" value="PAC"/>
    <property type="match status" value="2"/>
</dbReference>